<dbReference type="EMBL" id="CP113361">
    <property type="protein sequence ID" value="WAI02033.1"/>
    <property type="molecule type" value="Genomic_DNA"/>
</dbReference>
<gene>
    <name evidence="2" type="ORF">OU421_03955</name>
</gene>
<proteinExistence type="predicted"/>
<name>A0A9X9T848_METOG</name>
<accession>A0A9X9T848</accession>
<dbReference type="KEGG" id="mou:OU421_03955"/>
<dbReference type="GeneID" id="76834227"/>
<feature type="domain" description="Condensation" evidence="1">
    <location>
        <begin position="27"/>
        <end position="253"/>
    </location>
</feature>
<dbReference type="SUPFAM" id="SSF52777">
    <property type="entry name" value="CoA-dependent acyltransferases"/>
    <property type="match status" value="2"/>
</dbReference>
<sequence>MTFPSSRPAPAFDLFNVYFERIYDPTMHLVFAFDGELDEDILRTATRRLLERDPYLRSRFAEGDGMPRWEETPETEWGRAFVYLPENEEEDRMDANAFPPTTPPAPLDVRCGPQLRITLSRETEGDRVTVTCHHGFCDAGGLRDLARTLFTTYGELLRNPDFRPAPTGWYDRSMHPFLSRFTEEEKQAAQENEEPFVDRWRFPTERTGRGTPRIASRTLSPDRLRRAKAFGKEHGATINDIMIGACYLAFHAVRNDPEDCDAPRSLLTSADLRRHLTVTDRTEEFPPMNLSVAYEVTVTAGGNARLKDVIGQVTAITRKRKAEGAAMGLGCILFYEEICAGGMPAVRQFFDTMMEGYETTGQKNPVFSNIGIFREDEFLPLVGRDGRSLGLTDVCLLPCVCWPYGFLICLSTYRDAMRIVVAYEEGPYLGETVERFLAYVEEYLPW</sequence>
<dbReference type="Proteomes" id="UP001163096">
    <property type="component" value="Chromosome"/>
</dbReference>
<dbReference type="Gene3D" id="3.30.559.10">
    <property type="entry name" value="Chloramphenicol acetyltransferase-like domain"/>
    <property type="match status" value="1"/>
</dbReference>
<keyword evidence="3" id="KW-1185">Reference proteome</keyword>
<dbReference type="RefSeq" id="WP_268187311.1">
    <property type="nucleotide sequence ID" value="NZ_CP113361.1"/>
</dbReference>
<dbReference type="AlphaFoldDB" id="A0A9X9T848"/>
<evidence type="ECO:0000313" key="3">
    <source>
        <dbReference type="Proteomes" id="UP001163096"/>
    </source>
</evidence>
<dbReference type="InterPro" id="IPR023213">
    <property type="entry name" value="CAT-like_dom_sf"/>
</dbReference>
<dbReference type="Gene3D" id="3.30.559.30">
    <property type="entry name" value="Nonribosomal peptide synthetase, condensation domain"/>
    <property type="match status" value="1"/>
</dbReference>
<evidence type="ECO:0000313" key="2">
    <source>
        <dbReference type="EMBL" id="WAI02033.1"/>
    </source>
</evidence>
<protein>
    <submittedName>
        <fullName evidence="2">Condensation domain-containing protein</fullName>
    </submittedName>
</protein>
<dbReference type="InterPro" id="IPR001242">
    <property type="entry name" value="Condensation_dom"/>
</dbReference>
<reference evidence="2" key="1">
    <citation type="submission" date="2022-11" db="EMBL/GenBank/DDBJ databases">
        <title>Complete genome sequence of Methanogenium organophilum DSM 3596.</title>
        <authorList>
            <person name="Chen S.-C."/>
            <person name="Lai S.-J."/>
            <person name="You Y.-T."/>
        </authorList>
    </citation>
    <scope>NUCLEOTIDE SEQUENCE</scope>
    <source>
        <strain evidence="2">DSM 3596</strain>
    </source>
</reference>
<dbReference type="GO" id="GO:0003824">
    <property type="term" value="F:catalytic activity"/>
    <property type="evidence" value="ECO:0007669"/>
    <property type="project" value="InterPro"/>
</dbReference>
<dbReference type="Pfam" id="PF00668">
    <property type="entry name" value="Condensation"/>
    <property type="match status" value="1"/>
</dbReference>
<organism evidence="2 3">
    <name type="scientific">Methanogenium organophilum</name>
    <dbReference type="NCBI Taxonomy" id="2199"/>
    <lineage>
        <taxon>Archaea</taxon>
        <taxon>Methanobacteriati</taxon>
        <taxon>Methanobacteriota</taxon>
        <taxon>Stenosarchaea group</taxon>
        <taxon>Methanomicrobia</taxon>
        <taxon>Methanomicrobiales</taxon>
        <taxon>Methanomicrobiaceae</taxon>
        <taxon>Methanogenium</taxon>
    </lineage>
</organism>
<evidence type="ECO:0000259" key="1">
    <source>
        <dbReference type="Pfam" id="PF00668"/>
    </source>
</evidence>